<feature type="transmembrane region" description="Helical" evidence="1">
    <location>
        <begin position="242"/>
        <end position="260"/>
    </location>
</feature>
<evidence type="ECO:0000313" key="3">
    <source>
        <dbReference type="Proteomes" id="UP000198718"/>
    </source>
</evidence>
<feature type="transmembrane region" description="Helical" evidence="1">
    <location>
        <begin position="295"/>
        <end position="321"/>
    </location>
</feature>
<feature type="transmembrane region" description="Helical" evidence="1">
    <location>
        <begin position="55"/>
        <end position="75"/>
    </location>
</feature>
<dbReference type="AlphaFoldDB" id="A0A1G9FXD9"/>
<proteinExistence type="predicted"/>
<evidence type="ECO:0000313" key="2">
    <source>
        <dbReference type="EMBL" id="SDK93039.1"/>
    </source>
</evidence>
<keyword evidence="1" id="KW-1133">Transmembrane helix</keyword>
<reference evidence="2 3" key="1">
    <citation type="submission" date="2016-10" db="EMBL/GenBank/DDBJ databases">
        <authorList>
            <person name="de Groot N.N."/>
        </authorList>
    </citation>
    <scope>NUCLEOTIDE SEQUENCE [LARGE SCALE GENOMIC DNA]</scope>
    <source>
        <strain evidence="2 3">DSM 18346</strain>
    </source>
</reference>
<evidence type="ECO:0000256" key="1">
    <source>
        <dbReference type="SAM" id="Phobius"/>
    </source>
</evidence>
<feature type="transmembrane region" description="Helical" evidence="1">
    <location>
        <begin position="218"/>
        <end position="236"/>
    </location>
</feature>
<sequence>MEGLLALTVVCIIFAVGDYISIKTKAICSMMFVSSLILLIGFWIGLPTTIFNDSALLSIGVILIGFLITHMGTLMNLEQLKKQWKTVLIATVAVISIGGFIFLVGTPILGREYAIAAAPPISGGVVAAIIMGEAAEAQGLEMLVVFTALLVVVQGFFGYPVASIMLSKEAKKLCGLFREKKLPSQVESKVAEETAAADVGVKFKYKIFPPLPQKYETTFIYLAKLGIVAFLSFQIAGLLNDVVHRFVVCLIMGIIGREIGFLEENIMVKANAFGMAMVALMSVIFANLVNATPDMVVSLLIPLVVSLTLGLIAIILSTTLFSKVIGYSKEMAIAIGVSALFGFPGTFIISNEVANAVGETKEEKQAILDEILPKMLVAGFITVTIASVVLAGFMVKMM</sequence>
<dbReference type="CDD" id="cd21416">
    <property type="entry name" value="HDC_protein"/>
    <property type="match status" value="1"/>
</dbReference>
<feature type="transmembrane region" description="Helical" evidence="1">
    <location>
        <begin position="333"/>
        <end position="351"/>
    </location>
</feature>
<dbReference type="STRING" id="393762.SAMN05660472_02281"/>
<dbReference type="Proteomes" id="UP000198718">
    <property type="component" value="Unassembled WGS sequence"/>
</dbReference>
<feature type="transmembrane region" description="Helical" evidence="1">
    <location>
        <begin position="143"/>
        <end position="162"/>
    </location>
</feature>
<keyword evidence="1" id="KW-0812">Transmembrane</keyword>
<gene>
    <name evidence="2" type="ORF">SAMN05660472_02281</name>
</gene>
<accession>A0A1G9FXD9</accession>
<feature type="transmembrane region" description="Helical" evidence="1">
    <location>
        <begin position="113"/>
        <end position="131"/>
    </location>
</feature>
<dbReference type="OrthoDB" id="3243277at2"/>
<feature type="transmembrane region" description="Helical" evidence="1">
    <location>
        <begin position="87"/>
        <end position="106"/>
    </location>
</feature>
<dbReference type="EMBL" id="FNFP01000005">
    <property type="protein sequence ID" value="SDK93039.1"/>
    <property type="molecule type" value="Genomic_DNA"/>
</dbReference>
<dbReference type="InterPro" id="IPR049576">
    <property type="entry name" value="HDC-like"/>
</dbReference>
<keyword evidence="3" id="KW-1185">Reference proteome</keyword>
<dbReference type="RefSeq" id="WP_090553816.1">
    <property type="nucleotide sequence ID" value="NZ_FNFP01000005.1"/>
</dbReference>
<keyword evidence="1" id="KW-0472">Membrane</keyword>
<protein>
    <submittedName>
        <fullName evidence="2">Na+/glutamate symporter</fullName>
    </submittedName>
</protein>
<organism evidence="2 3">
    <name type="scientific">Natronincola ferrireducens</name>
    <dbReference type="NCBI Taxonomy" id="393762"/>
    <lineage>
        <taxon>Bacteria</taxon>
        <taxon>Bacillati</taxon>
        <taxon>Bacillota</taxon>
        <taxon>Clostridia</taxon>
        <taxon>Peptostreptococcales</taxon>
        <taxon>Natronincolaceae</taxon>
        <taxon>Natronincola</taxon>
    </lineage>
</organism>
<feature type="transmembrane region" description="Helical" evidence="1">
    <location>
        <begin position="371"/>
        <end position="395"/>
    </location>
</feature>
<feature type="transmembrane region" description="Helical" evidence="1">
    <location>
        <begin position="272"/>
        <end position="289"/>
    </location>
</feature>
<feature type="transmembrane region" description="Helical" evidence="1">
    <location>
        <begin position="27"/>
        <end position="46"/>
    </location>
</feature>
<name>A0A1G9FXD9_9FIRM</name>